<evidence type="ECO:0000313" key="2">
    <source>
        <dbReference type="Proteomes" id="UP000655523"/>
    </source>
</evidence>
<proteinExistence type="predicted"/>
<keyword evidence="2" id="KW-1185">Reference proteome</keyword>
<comment type="caution">
    <text evidence="1">The sequence shown here is derived from an EMBL/GenBank/DDBJ whole genome shotgun (WGS) entry which is preliminary data.</text>
</comment>
<dbReference type="RefSeq" id="WP_172168179.1">
    <property type="nucleotide sequence ID" value="NZ_WOEZ01000120.1"/>
</dbReference>
<gene>
    <name evidence="1" type="ORF">GNZ13_22400</name>
</gene>
<dbReference type="AlphaFoldDB" id="A0A972NP85"/>
<dbReference type="Proteomes" id="UP000655523">
    <property type="component" value="Unassembled WGS sequence"/>
</dbReference>
<accession>A0A972NP85</accession>
<reference evidence="1 2" key="1">
    <citation type="submission" date="2019-11" db="EMBL/GenBank/DDBJ databases">
        <title>Metabolism of dissolved organic matter in forest soils.</title>
        <authorList>
            <person name="Cyle K.T."/>
            <person name="Wilhelm R.C."/>
            <person name="Martinez C.E."/>
        </authorList>
    </citation>
    <scope>NUCLEOTIDE SEQUENCE [LARGE SCALE GENOMIC DNA]</scope>
    <source>
        <strain evidence="1 2">5N</strain>
    </source>
</reference>
<evidence type="ECO:0000313" key="1">
    <source>
        <dbReference type="EMBL" id="NPT57251.1"/>
    </source>
</evidence>
<name>A0A972NP85_9BURK</name>
<organism evidence="1 2">
    <name type="scientific">Paraburkholderia elongata</name>
    <dbReference type="NCBI Taxonomy" id="2675747"/>
    <lineage>
        <taxon>Bacteria</taxon>
        <taxon>Pseudomonadati</taxon>
        <taxon>Pseudomonadota</taxon>
        <taxon>Betaproteobacteria</taxon>
        <taxon>Burkholderiales</taxon>
        <taxon>Burkholderiaceae</taxon>
        <taxon>Paraburkholderia</taxon>
    </lineage>
</organism>
<dbReference type="EMBL" id="WOEZ01000120">
    <property type="protein sequence ID" value="NPT57251.1"/>
    <property type="molecule type" value="Genomic_DNA"/>
</dbReference>
<protein>
    <submittedName>
        <fullName evidence="1">Uncharacterized protein</fullName>
    </submittedName>
</protein>
<sequence length="115" mass="12638">MPNAKADLSFRGQLHEKQFFVSSLNVNSCSPLESPFDWAGHQPKQFRLNGQRPWDHLNPVLTIASLLEGADGWELSDAEWSRIEHLFPPGSSLTTGARARNLLGAILMKLGTGVG</sequence>